<evidence type="ECO:0000313" key="2">
    <source>
        <dbReference type="Proteomes" id="UP001374584"/>
    </source>
</evidence>
<dbReference type="EMBL" id="JAYMYR010000006">
    <property type="protein sequence ID" value="KAK7357014.1"/>
    <property type="molecule type" value="Genomic_DNA"/>
</dbReference>
<proteinExistence type="predicted"/>
<keyword evidence="2" id="KW-1185">Reference proteome</keyword>
<reference evidence="1 2" key="1">
    <citation type="submission" date="2024-01" db="EMBL/GenBank/DDBJ databases">
        <title>The genomes of 5 underutilized Papilionoideae crops provide insights into root nodulation and disease resistanc.</title>
        <authorList>
            <person name="Jiang F."/>
        </authorList>
    </citation>
    <scope>NUCLEOTIDE SEQUENCE [LARGE SCALE GENOMIC DNA]</scope>
    <source>
        <strain evidence="1">JINMINGXINNONG_FW02</strain>
        <tissue evidence="1">Leaves</tissue>
    </source>
</reference>
<gene>
    <name evidence="1" type="ORF">VNO80_16295</name>
</gene>
<organism evidence="1 2">
    <name type="scientific">Phaseolus coccineus</name>
    <name type="common">Scarlet runner bean</name>
    <name type="synonym">Phaseolus multiflorus</name>
    <dbReference type="NCBI Taxonomy" id="3886"/>
    <lineage>
        <taxon>Eukaryota</taxon>
        <taxon>Viridiplantae</taxon>
        <taxon>Streptophyta</taxon>
        <taxon>Embryophyta</taxon>
        <taxon>Tracheophyta</taxon>
        <taxon>Spermatophyta</taxon>
        <taxon>Magnoliopsida</taxon>
        <taxon>eudicotyledons</taxon>
        <taxon>Gunneridae</taxon>
        <taxon>Pentapetalae</taxon>
        <taxon>rosids</taxon>
        <taxon>fabids</taxon>
        <taxon>Fabales</taxon>
        <taxon>Fabaceae</taxon>
        <taxon>Papilionoideae</taxon>
        <taxon>50 kb inversion clade</taxon>
        <taxon>NPAAA clade</taxon>
        <taxon>indigoferoid/millettioid clade</taxon>
        <taxon>Phaseoleae</taxon>
        <taxon>Phaseolus</taxon>
    </lineage>
</organism>
<dbReference type="Proteomes" id="UP001374584">
    <property type="component" value="Unassembled WGS sequence"/>
</dbReference>
<comment type="caution">
    <text evidence="1">The sequence shown here is derived from an EMBL/GenBank/DDBJ whole genome shotgun (WGS) entry which is preliminary data.</text>
</comment>
<protein>
    <submittedName>
        <fullName evidence="1">Uncharacterized protein</fullName>
    </submittedName>
</protein>
<sequence length="66" mass="7171">MIATEIMSKTTTASAKPKTFAYPSNPSEEDALGWPEIIEPGSTSLDAVSRCLFAGKIANERLCIYF</sequence>
<name>A0AAN9MLV2_PHACN</name>
<dbReference type="AlphaFoldDB" id="A0AAN9MLV2"/>
<evidence type="ECO:0000313" key="1">
    <source>
        <dbReference type="EMBL" id="KAK7357014.1"/>
    </source>
</evidence>
<accession>A0AAN9MLV2</accession>